<dbReference type="PRINTS" id="PR00364">
    <property type="entry name" value="DISEASERSIST"/>
</dbReference>
<dbReference type="Pfam" id="PF18052">
    <property type="entry name" value="Rx_N"/>
    <property type="match status" value="1"/>
</dbReference>
<organism evidence="8 9">
    <name type="scientific">Apium graveolens</name>
    <name type="common">Celery</name>
    <dbReference type="NCBI Taxonomy" id="4045"/>
    <lineage>
        <taxon>Eukaryota</taxon>
        <taxon>Viridiplantae</taxon>
        <taxon>Streptophyta</taxon>
        <taxon>Embryophyta</taxon>
        <taxon>Tracheophyta</taxon>
        <taxon>Spermatophyta</taxon>
        <taxon>Magnoliopsida</taxon>
        <taxon>eudicotyledons</taxon>
        <taxon>Gunneridae</taxon>
        <taxon>Pentapetalae</taxon>
        <taxon>asterids</taxon>
        <taxon>campanulids</taxon>
        <taxon>Apiales</taxon>
        <taxon>Apiaceae</taxon>
        <taxon>Apioideae</taxon>
        <taxon>apioid superclade</taxon>
        <taxon>Apieae</taxon>
        <taxon>Apium</taxon>
    </lineage>
</organism>
<dbReference type="Pfam" id="PF00931">
    <property type="entry name" value="NB-ARC"/>
    <property type="match status" value="1"/>
</dbReference>
<keyword evidence="9" id="KW-1185">Reference proteome</keyword>
<evidence type="ECO:0000256" key="2">
    <source>
        <dbReference type="ARBA" id="ARBA00022614"/>
    </source>
</evidence>
<dbReference type="SMART" id="SM00369">
    <property type="entry name" value="LRR_TYP"/>
    <property type="match status" value="4"/>
</dbReference>
<dbReference type="InterPro" id="IPR058922">
    <property type="entry name" value="WHD_DRP"/>
</dbReference>
<dbReference type="Gene3D" id="3.40.50.300">
    <property type="entry name" value="P-loop containing nucleotide triphosphate hydrolases"/>
    <property type="match status" value="1"/>
</dbReference>
<dbReference type="InterPro" id="IPR003591">
    <property type="entry name" value="Leu-rich_rpt_typical-subtyp"/>
</dbReference>
<dbReference type="GO" id="GO:0051707">
    <property type="term" value="P:response to other organism"/>
    <property type="evidence" value="ECO:0007669"/>
    <property type="project" value="UniProtKB-ARBA"/>
</dbReference>
<dbReference type="Gene3D" id="3.80.10.10">
    <property type="entry name" value="Ribonuclease Inhibitor"/>
    <property type="match status" value="1"/>
</dbReference>
<dbReference type="PANTHER" id="PTHR36766">
    <property type="entry name" value="PLANT BROAD-SPECTRUM MILDEW RESISTANCE PROTEIN RPW8"/>
    <property type="match status" value="1"/>
</dbReference>
<evidence type="ECO:0000256" key="5">
    <source>
        <dbReference type="ARBA" id="ARBA00022821"/>
    </source>
</evidence>
<keyword evidence="4" id="KW-0547">Nucleotide-binding</keyword>
<dbReference type="InterPro" id="IPR001611">
    <property type="entry name" value="Leu-rich_rpt"/>
</dbReference>
<dbReference type="PANTHER" id="PTHR36766:SF45">
    <property type="entry name" value="NB-ARC DOMAIN-CONTAINING PROTEIN"/>
    <property type="match status" value="1"/>
</dbReference>
<dbReference type="InterPro" id="IPR038005">
    <property type="entry name" value="RX-like_CC"/>
</dbReference>
<dbReference type="InterPro" id="IPR036388">
    <property type="entry name" value="WH-like_DNA-bd_sf"/>
</dbReference>
<keyword evidence="5" id="KW-0611">Plant defense</keyword>
<evidence type="ECO:0000256" key="4">
    <source>
        <dbReference type="ARBA" id="ARBA00022741"/>
    </source>
</evidence>
<dbReference type="InterPro" id="IPR032675">
    <property type="entry name" value="LRR_dom_sf"/>
</dbReference>
<dbReference type="AlphaFoldDB" id="A0A6L5B9G3"/>
<evidence type="ECO:0000256" key="1">
    <source>
        <dbReference type="ARBA" id="ARBA00008894"/>
    </source>
</evidence>
<evidence type="ECO:0000256" key="3">
    <source>
        <dbReference type="ARBA" id="ARBA00022737"/>
    </source>
</evidence>
<dbReference type="Pfam" id="PF13855">
    <property type="entry name" value="LRR_8"/>
    <property type="match status" value="1"/>
</dbReference>
<dbReference type="GO" id="GO:0043531">
    <property type="term" value="F:ADP binding"/>
    <property type="evidence" value="ECO:0007669"/>
    <property type="project" value="InterPro"/>
</dbReference>
<keyword evidence="3" id="KW-0677">Repeat</keyword>
<dbReference type="Pfam" id="PF23559">
    <property type="entry name" value="WHD_DRP"/>
    <property type="match status" value="1"/>
</dbReference>
<evidence type="ECO:0000313" key="8">
    <source>
        <dbReference type="EMBL" id="KAF1002261.1"/>
    </source>
</evidence>
<dbReference type="InterPro" id="IPR041118">
    <property type="entry name" value="Rx_N"/>
</dbReference>
<evidence type="ECO:0000313" key="9">
    <source>
        <dbReference type="Proteomes" id="UP000593563"/>
    </source>
</evidence>
<comment type="similarity">
    <text evidence="1">Belongs to the disease resistance NB-LRR family.</text>
</comment>
<dbReference type="Proteomes" id="UP000593563">
    <property type="component" value="Unassembled WGS sequence"/>
</dbReference>
<dbReference type="SMART" id="SM00382">
    <property type="entry name" value="AAA"/>
    <property type="match status" value="1"/>
</dbReference>
<dbReference type="GO" id="GO:0006952">
    <property type="term" value="P:defense response"/>
    <property type="evidence" value="ECO:0007669"/>
    <property type="project" value="UniProtKB-KW"/>
</dbReference>
<comment type="caution">
    <text evidence="8">The sequence shown here is derived from an EMBL/GenBank/DDBJ whole genome shotgun (WGS) entry which is preliminary data.</text>
</comment>
<dbReference type="EMBL" id="WRXP01001506">
    <property type="protein sequence ID" value="KAF1002261.1"/>
    <property type="molecule type" value="Genomic_DNA"/>
</dbReference>
<dbReference type="GO" id="GO:0005524">
    <property type="term" value="F:ATP binding"/>
    <property type="evidence" value="ECO:0007669"/>
    <property type="project" value="UniProtKB-KW"/>
</dbReference>
<keyword evidence="2" id="KW-0433">Leucine-rich repeat</keyword>
<evidence type="ECO:0000256" key="6">
    <source>
        <dbReference type="ARBA" id="ARBA00022840"/>
    </source>
</evidence>
<dbReference type="CDD" id="cd14798">
    <property type="entry name" value="RX-CC_like"/>
    <property type="match status" value="1"/>
</dbReference>
<dbReference type="Pfam" id="PF25019">
    <property type="entry name" value="LRR_R13L1-DRL21"/>
    <property type="match status" value="1"/>
</dbReference>
<dbReference type="Gene3D" id="1.10.10.10">
    <property type="entry name" value="Winged helix-like DNA-binding domain superfamily/Winged helix DNA-binding domain"/>
    <property type="match status" value="1"/>
</dbReference>
<dbReference type="FunFam" id="1.10.10.10:FF:000322">
    <property type="entry name" value="Probable disease resistance protein At1g63360"/>
    <property type="match status" value="1"/>
</dbReference>
<keyword evidence="6" id="KW-0067">ATP-binding</keyword>
<sequence length="956" mass="108362">MPVFIDRLRAMGDALISQIVEQFTVVASQKIGKEYRLVVGVETEIKNISQKLHLVQGVIENAERRQVSDPDVKLWLESLKDVAYDVDDVICEWNTAARKLEIKKNEDKTVKKKVCFSFIPSCFDFSTVVHRRDIAINIENINKRLDAIVSNGNEFRLVKIDVGGQENRVRPRSSTSSSIEVSDVFGRGEDKSTLISKLCSETSTQAVQETLQIISIVGLGGMGKTTLAKLIHNSEEVKTQFTELIWVCVSDPFDDVRVAKAIVESVEKVAPNVAELQTALQLVKNSLNGKKFLLVLDDVGQINRKSWEQLECNLKKGAPGSRVLVTTRNENVARMMNSSYIHPLGQLSDQDCWTLFSRIAFSEKAEEKEEFEDIGREISRKCKGLPLSAYTIGGLMRSKSTLAGWSDVLKSEFWELKGAEDLSPPLMLSYYDLPSKLRQCFIYCAKFPKYYYIEADNLIKLWMAQGYLAGANMEMEATGRSYLDELIMRCFFQNLEKDKKSGIVTRFKMHDIVHDFAQYFTKNECVIVKPESQEQVHSASANIRHKTLIRGDDTLFPENFENSEKLHTFWVQSFYDSPPIVSQIDAVPSTLFHHMKYLKALDLSHNRLRILPDEVEKVINLRYLNLSFNPLEKLPESVCDLYNLQTLKLVACNHLTELPQGIGKLENLRHLEIDKTDYLSVLPGGISRLTTLRTLSKFVIRGGGGGANEAACRIKDLKDLDYLQGRLSLEGLGNVAHASEAKMAELKKKEGLLTLSMNFKPLVQIDQIMCDVAEALQPHKNLVQLEMKTYGGRQFPNWIVSLRHLKKLDILECQSCEQLPALGELPLLEKLHLESIDSLKCIDRQFLNSNSEVGEITVAFPKLKKLEIVRMRNLEEWNLTSTGGEGDGSNLNIMPILRHLKLSECDKLEILPEALLQKTTPLGRLSIRNCRILHQKYRRGGDERDNISHIRKVKVS</sequence>
<feature type="domain" description="AAA+ ATPase" evidence="7">
    <location>
        <begin position="210"/>
        <end position="348"/>
    </location>
</feature>
<dbReference type="InterPro" id="IPR003593">
    <property type="entry name" value="AAA+_ATPase"/>
</dbReference>
<dbReference type="InterPro" id="IPR056789">
    <property type="entry name" value="LRR_R13L1-DRL21"/>
</dbReference>
<dbReference type="PROSITE" id="PS51450">
    <property type="entry name" value="LRR"/>
    <property type="match status" value="2"/>
</dbReference>
<name>A0A6L5B9G3_APIGR</name>
<accession>A0A6L5B9G3</accession>
<dbReference type="Gene3D" id="1.20.5.4130">
    <property type="match status" value="1"/>
</dbReference>
<dbReference type="InterPro" id="IPR027417">
    <property type="entry name" value="P-loop_NTPase"/>
</dbReference>
<dbReference type="SUPFAM" id="SSF52058">
    <property type="entry name" value="L domain-like"/>
    <property type="match status" value="1"/>
</dbReference>
<evidence type="ECO:0000259" key="7">
    <source>
        <dbReference type="SMART" id="SM00382"/>
    </source>
</evidence>
<gene>
    <name evidence="8" type="ORF">AG4045_007854</name>
</gene>
<reference evidence="8" key="1">
    <citation type="submission" date="2020-01" db="EMBL/GenBank/DDBJ databases">
        <title>The Celery Genome Sequence Reveals Sequential Paleo-tetraploidization, Resistance Gene Elimination, Karyotype Evolution, and Functional Innovation in Apiales.</title>
        <authorList>
            <person name="Song X."/>
        </authorList>
    </citation>
    <scope>NUCLEOTIDE SEQUENCE</scope>
    <source>
        <tissue evidence="8">Leaf</tissue>
    </source>
</reference>
<dbReference type="SUPFAM" id="SSF52540">
    <property type="entry name" value="P-loop containing nucleoside triphosphate hydrolases"/>
    <property type="match status" value="1"/>
</dbReference>
<dbReference type="InterPro" id="IPR002182">
    <property type="entry name" value="NB-ARC"/>
</dbReference>
<proteinExistence type="inferred from homology"/>
<protein>
    <recommendedName>
        <fullName evidence="7">AAA+ ATPase domain-containing protein</fullName>
    </recommendedName>
</protein>
<dbReference type="Gene3D" id="1.10.8.430">
    <property type="entry name" value="Helical domain of apoptotic protease-activating factors"/>
    <property type="match status" value="1"/>
</dbReference>
<dbReference type="InterPro" id="IPR042197">
    <property type="entry name" value="Apaf_helical"/>
</dbReference>